<feature type="compositionally biased region" description="Polar residues" evidence="1">
    <location>
        <begin position="44"/>
        <end position="57"/>
    </location>
</feature>
<evidence type="ECO:0000313" key="4">
    <source>
        <dbReference type="Proteomes" id="UP000011135"/>
    </source>
</evidence>
<dbReference type="eggNOG" id="COG3177">
    <property type="taxonomic scope" value="Bacteria"/>
</dbReference>
<comment type="caution">
    <text evidence="3">The sequence shown here is derived from an EMBL/GenBank/DDBJ whole genome shotgun (WGS) entry which is preliminary data.</text>
</comment>
<sequence>MNIQTKKSQVIKSQPAANRTSPDQRPGGTSSFVDNRPEAIAQRKLQQSANNSPQVKQVAQLQAVMHDQQKPTLQKKENNTGLPDQLKSGIESLSGYAMDDVKVHYNSDKPSQLQAHAYAQGTEIHIAPGQEKHLPHEAWHVVQQKQGRVKPTTQLQGKINVNDDAGLEKEADVMGAKASAFNVAHGESLELDTNDQSNVAQNRSWTIRTGIAQLSGKVVQFYQPGQEEVGQQFQIQTSSGWTVGTLDGISTGGFQFTTREGVPVVIPHDEHERIRPTVGFTSPSGMDLEESSTSNPSKPYPSMQQEYTGWTPEMTHHEVSTPFGPINVRHNRKAPYITTNTTQYPDTSVRVDYKDIVTALRKEGIGDSEIAEILLMAKEDGLTNPNAIRAAAMLIAVVYLAEEWRKQGAAKIFRAILRLIVSGKLTLSDIPRVFEFVSSAKKGREQVARIHQVLSGKLSVGSLDEEDQAILGAMSPLHHGDVDSDDDLRDIKEKDFKHGRAWGEHGEKARKEKIDPKNIFKINGVFYNIADPRIAHDGQCLWDTLELFGVARAHLQNAAANIDGVGYGGYVDVDQLRAIVGYLNANGYSLRLELNTFGYDGKPGGPTTVIGDGANTFRLGLVYDPINGLGHFIPALN</sequence>
<dbReference type="PATRIC" id="fig|1237149.3.peg.266"/>
<evidence type="ECO:0000259" key="2">
    <source>
        <dbReference type="Pfam" id="PF13699"/>
    </source>
</evidence>
<evidence type="ECO:0000313" key="3">
    <source>
        <dbReference type="EMBL" id="ELR73687.1"/>
    </source>
</evidence>
<feature type="compositionally biased region" description="Polar residues" evidence="1">
    <location>
        <begin position="1"/>
        <end position="33"/>
    </location>
</feature>
<dbReference type="EMBL" id="AMZN01000003">
    <property type="protein sequence ID" value="ELR73687.1"/>
    <property type="molecule type" value="Genomic_DNA"/>
</dbReference>
<name>L8K2K8_9BACT</name>
<dbReference type="Proteomes" id="UP000011135">
    <property type="component" value="Unassembled WGS sequence"/>
</dbReference>
<reference evidence="3 4" key="1">
    <citation type="submission" date="2012-12" db="EMBL/GenBank/DDBJ databases">
        <title>Genome assembly of Fulvivirga imtechensis AK7.</title>
        <authorList>
            <person name="Nupur N."/>
            <person name="Khatri I."/>
            <person name="Kumar R."/>
            <person name="Subramanian S."/>
            <person name="Pinnaka A."/>
        </authorList>
    </citation>
    <scope>NUCLEOTIDE SEQUENCE [LARGE SCALE GENOMIC DNA]</scope>
    <source>
        <strain evidence="3 4">AK7</strain>
    </source>
</reference>
<feature type="region of interest" description="Disordered" evidence="1">
    <location>
        <begin position="1"/>
        <end position="57"/>
    </location>
</feature>
<dbReference type="InterPro" id="IPR025295">
    <property type="entry name" value="eCIS_core_dom"/>
</dbReference>
<proteinExistence type="predicted"/>
<gene>
    <name evidence="3" type="ORF">C900_02091</name>
</gene>
<dbReference type="OrthoDB" id="292792at2"/>
<protein>
    <recommendedName>
        <fullName evidence="2">eCIS core domain-containing protein</fullName>
    </recommendedName>
</protein>
<dbReference type="STRING" id="1237149.C900_02091"/>
<feature type="domain" description="eCIS core" evidence="2">
    <location>
        <begin position="82"/>
        <end position="147"/>
    </location>
</feature>
<feature type="compositionally biased region" description="Polar residues" evidence="1">
    <location>
        <begin position="291"/>
        <end position="303"/>
    </location>
</feature>
<accession>L8K2K8</accession>
<dbReference type="AlphaFoldDB" id="L8K2K8"/>
<dbReference type="RefSeq" id="WP_009577710.1">
    <property type="nucleotide sequence ID" value="NZ_AMZN01000003.1"/>
</dbReference>
<organism evidence="3 4">
    <name type="scientific">Fulvivirga imtechensis AK7</name>
    <dbReference type="NCBI Taxonomy" id="1237149"/>
    <lineage>
        <taxon>Bacteria</taxon>
        <taxon>Pseudomonadati</taxon>
        <taxon>Bacteroidota</taxon>
        <taxon>Cytophagia</taxon>
        <taxon>Cytophagales</taxon>
        <taxon>Fulvivirgaceae</taxon>
        <taxon>Fulvivirga</taxon>
    </lineage>
</organism>
<keyword evidence="4" id="KW-1185">Reference proteome</keyword>
<evidence type="ECO:0000256" key="1">
    <source>
        <dbReference type="SAM" id="MobiDB-lite"/>
    </source>
</evidence>
<feature type="region of interest" description="Disordered" evidence="1">
    <location>
        <begin position="275"/>
        <end position="303"/>
    </location>
</feature>
<dbReference type="Pfam" id="PF13699">
    <property type="entry name" value="eCIS_core"/>
    <property type="match status" value="1"/>
</dbReference>